<evidence type="ECO:0000313" key="12">
    <source>
        <dbReference type="Proteomes" id="UP000091820"/>
    </source>
</evidence>
<dbReference type="STRING" id="37001.A0A1A9WX01"/>
<dbReference type="PANTHER" id="PTHR21348:SF2">
    <property type="entry name" value="SULFIREDOXIN-1"/>
    <property type="match status" value="1"/>
</dbReference>
<evidence type="ECO:0000256" key="3">
    <source>
        <dbReference type="ARBA" id="ARBA00022481"/>
    </source>
</evidence>
<evidence type="ECO:0000259" key="10">
    <source>
        <dbReference type="SMART" id="SM00470"/>
    </source>
</evidence>
<keyword evidence="12" id="KW-1185">Reference proteome</keyword>
<sequence>MVYGSAMHRNTINSELAMEDSMAFFNPREYEIKYSSSVCFDIKFQTQNKDDSIENLCDSSQCRAVVDTTIMSGSRCFDTTVHTASIDEIHEVPISVIRRPIPSVLDENKVKSLMETIENVDAVEKVPPIDVLWIKGSKGGNYYFSFGGCHRFEAYKRLKRNTIKAKLVHSTLSDLPGSLLAPPTSKIQLYIFRFISSDVQRSILRTTAKSSEATSPLFLEILESHHRHHTLGEHVYPAGKHRLQHMKLNTFDHRRLQHKRNPSQHQK</sequence>
<dbReference type="Proteomes" id="UP000091820">
    <property type="component" value="Unassembled WGS sequence"/>
</dbReference>
<evidence type="ECO:0000256" key="5">
    <source>
        <dbReference type="ARBA" id="ARBA00022840"/>
    </source>
</evidence>
<proteinExistence type="inferred from homology"/>
<dbReference type="InterPro" id="IPR036086">
    <property type="entry name" value="ParB/Sulfiredoxin_sf"/>
</dbReference>
<dbReference type="GO" id="GO:0034599">
    <property type="term" value="P:cellular response to oxidative stress"/>
    <property type="evidence" value="ECO:0007669"/>
    <property type="project" value="TreeGrafter"/>
</dbReference>
<keyword evidence="7" id="KW-0560">Oxidoreductase</keyword>
<evidence type="ECO:0000256" key="7">
    <source>
        <dbReference type="ARBA" id="ARBA00023002"/>
    </source>
</evidence>
<dbReference type="Pfam" id="PF02195">
    <property type="entry name" value="ParB_N"/>
    <property type="match status" value="1"/>
</dbReference>
<organism evidence="11 12">
    <name type="scientific">Glossina brevipalpis</name>
    <dbReference type="NCBI Taxonomy" id="37001"/>
    <lineage>
        <taxon>Eukaryota</taxon>
        <taxon>Metazoa</taxon>
        <taxon>Ecdysozoa</taxon>
        <taxon>Arthropoda</taxon>
        <taxon>Hexapoda</taxon>
        <taxon>Insecta</taxon>
        <taxon>Pterygota</taxon>
        <taxon>Neoptera</taxon>
        <taxon>Endopterygota</taxon>
        <taxon>Diptera</taxon>
        <taxon>Brachycera</taxon>
        <taxon>Muscomorpha</taxon>
        <taxon>Hippoboscoidea</taxon>
        <taxon>Glossinidae</taxon>
        <taxon>Glossina</taxon>
    </lineage>
</organism>
<reference evidence="11" key="2">
    <citation type="submission" date="2020-05" db="UniProtKB">
        <authorList>
            <consortium name="EnsemblMetazoa"/>
        </authorList>
    </citation>
    <scope>IDENTIFICATION</scope>
    <source>
        <strain evidence="11">IAEA</strain>
    </source>
</reference>
<dbReference type="SMART" id="SM00470">
    <property type="entry name" value="ParB"/>
    <property type="match status" value="1"/>
</dbReference>
<feature type="domain" description="ParB-like N-terminal" evidence="10">
    <location>
        <begin position="90"/>
        <end position="182"/>
    </location>
</feature>
<dbReference type="CDD" id="cd16395">
    <property type="entry name" value="Srx"/>
    <property type="match status" value="1"/>
</dbReference>
<evidence type="ECO:0000256" key="8">
    <source>
        <dbReference type="ARBA" id="ARBA00023157"/>
    </source>
</evidence>
<dbReference type="VEuPathDB" id="VectorBase:GBRI035487"/>
<keyword evidence="6" id="KW-0049">Antioxidant</keyword>
<keyword evidence="5" id="KW-0067">ATP-binding</keyword>
<reference evidence="12" key="1">
    <citation type="submission" date="2014-03" db="EMBL/GenBank/DDBJ databases">
        <authorList>
            <person name="Aksoy S."/>
            <person name="Warren W."/>
            <person name="Wilson R.K."/>
        </authorList>
    </citation>
    <scope>NUCLEOTIDE SEQUENCE [LARGE SCALE GENOMIC DNA]</scope>
    <source>
        <strain evidence="12">IAEA</strain>
    </source>
</reference>
<dbReference type="PANTHER" id="PTHR21348">
    <property type="match status" value="1"/>
</dbReference>
<keyword evidence="4" id="KW-0547">Nucleotide-binding</keyword>
<dbReference type="GO" id="GO:0032542">
    <property type="term" value="F:sulfiredoxin activity"/>
    <property type="evidence" value="ECO:0007669"/>
    <property type="project" value="UniProtKB-EC"/>
</dbReference>
<comment type="catalytic activity">
    <reaction evidence="9">
        <text>S-hydroxy-S-oxy-L-cysteinyl-[peroxiredoxin] + [protein]-dithiol + ATP = S-hydroxy-L-cysteinyl-[peroxiredoxin] + [protein]-disulfide + ADP + phosphate</text>
        <dbReference type="Rhea" id="RHEA:17545"/>
        <dbReference type="Rhea" id="RHEA-COMP:10593"/>
        <dbReference type="Rhea" id="RHEA-COMP:10594"/>
        <dbReference type="Rhea" id="RHEA-COMP:13681"/>
        <dbReference type="Rhea" id="RHEA-COMP:17976"/>
        <dbReference type="ChEBI" id="CHEBI:29950"/>
        <dbReference type="ChEBI" id="CHEBI:30616"/>
        <dbReference type="ChEBI" id="CHEBI:43474"/>
        <dbReference type="ChEBI" id="CHEBI:50058"/>
        <dbReference type="ChEBI" id="CHEBI:61973"/>
        <dbReference type="ChEBI" id="CHEBI:61974"/>
        <dbReference type="ChEBI" id="CHEBI:456216"/>
        <dbReference type="EC" id="1.8.98.2"/>
    </reaction>
</comment>
<comment type="similarity">
    <text evidence="1">Belongs to the sulfiredoxin family.</text>
</comment>
<keyword evidence="8" id="KW-1015">Disulfide bond</keyword>
<dbReference type="Gene3D" id="3.90.1530.10">
    <property type="entry name" value="Conserved hypothetical protein from pyrococcus furiosus pfu- 392566-001, ParB domain"/>
    <property type="match status" value="1"/>
</dbReference>
<dbReference type="SUPFAM" id="SSF110849">
    <property type="entry name" value="ParB/Sulfiredoxin"/>
    <property type="match status" value="1"/>
</dbReference>
<protein>
    <recommendedName>
        <fullName evidence="2">sulfiredoxin</fullName>
        <ecNumber evidence="2">1.8.98.2</ecNumber>
    </recommendedName>
</protein>
<dbReference type="InterPro" id="IPR003115">
    <property type="entry name" value="ParB_N"/>
</dbReference>
<dbReference type="EC" id="1.8.98.2" evidence="2"/>
<evidence type="ECO:0000256" key="4">
    <source>
        <dbReference type="ARBA" id="ARBA00022741"/>
    </source>
</evidence>
<keyword evidence="3" id="KW-0488">Methylation</keyword>
<dbReference type="GO" id="GO:0005524">
    <property type="term" value="F:ATP binding"/>
    <property type="evidence" value="ECO:0007669"/>
    <property type="project" value="UniProtKB-KW"/>
</dbReference>
<dbReference type="EnsemblMetazoa" id="GBRI035487-RA">
    <property type="protein sequence ID" value="GBRI035487-PA"/>
    <property type="gene ID" value="GBRI035487"/>
</dbReference>
<evidence type="ECO:0000256" key="9">
    <source>
        <dbReference type="ARBA" id="ARBA00047514"/>
    </source>
</evidence>
<evidence type="ECO:0000313" key="11">
    <source>
        <dbReference type="EnsemblMetazoa" id="GBRI035487-PA"/>
    </source>
</evidence>
<dbReference type="InterPro" id="IPR016692">
    <property type="entry name" value="Sulfiredoxin"/>
</dbReference>
<dbReference type="FunFam" id="3.90.1530.10:FF:000001">
    <property type="entry name" value="Sulfiredoxin"/>
    <property type="match status" value="1"/>
</dbReference>
<evidence type="ECO:0000256" key="1">
    <source>
        <dbReference type="ARBA" id="ARBA00009609"/>
    </source>
</evidence>
<evidence type="ECO:0000256" key="6">
    <source>
        <dbReference type="ARBA" id="ARBA00022862"/>
    </source>
</evidence>
<dbReference type="GO" id="GO:0005737">
    <property type="term" value="C:cytoplasm"/>
    <property type="evidence" value="ECO:0007669"/>
    <property type="project" value="TreeGrafter"/>
</dbReference>
<dbReference type="AlphaFoldDB" id="A0A1A9WX01"/>
<evidence type="ECO:0000256" key="2">
    <source>
        <dbReference type="ARBA" id="ARBA00013055"/>
    </source>
</evidence>
<name>A0A1A9WX01_9MUSC</name>
<accession>A0A1A9WX01</accession>